<name>A0A318RP40_WILLI</name>
<evidence type="ECO:0000313" key="7">
    <source>
        <dbReference type="Proteomes" id="UP000247591"/>
    </source>
</evidence>
<dbReference type="CDD" id="cd17631">
    <property type="entry name" value="FACL_FadD13-like"/>
    <property type="match status" value="1"/>
</dbReference>
<dbReference type="OrthoDB" id="9803968at2"/>
<dbReference type="InterPro" id="IPR000873">
    <property type="entry name" value="AMP-dep_synth/lig_dom"/>
</dbReference>
<dbReference type="Proteomes" id="UP000247591">
    <property type="component" value="Unassembled WGS sequence"/>
</dbReference>
<evidence type="ECO:0000256" key="2">
    <source>
        <dbReference type="ARBA" id="ARBA00022598"/>
    </source>
</evidence>
<proteinExistence type="inferred from homology"/>
<evidence type="ECO:0000259" key="4">
    <source>
        <dbReference type="Pfam" id="PF00501"/>
    </source>
</evidence>
<feature type="domain" description="AMP-binding enzyme C-terminal" evidence="5">
    <location>
        <begin position="424"/>
        <end position="500"/>
    </location>
</feature>
<dbReference type="InterPro" id="IPR045851">
    <property type="entry name" value="AMP-bd_C_sf"/>
</dbReference>
<dbReference type="Gene3D" id="3.30.300.30">
    <property type="match status" value="1"/>
</dbReference>
<protein>
    <submittedName>
        <fullName evidence="6">Fatty-acyl-CoA synthase/long-chain acyl-CoA synthetase</fullName>
    </submittedName>
</protein>
<dbReference type="PANTHER" id="PTHR43767:SF1">
    <property type="entry name" value="NONRIBOSOMAL PEPTIDE SYNTHASE PES1 (EUROFUNG)-RELATED"/>
    <property type="match status" value="1"/>
</dbReference>
<feature type="region of interest" description="Disordered" evidence="3">
    <location>
        <begin position="1"/>
        <end position="25"/>
    </location>
</feature>
<evidence type="ECO:0000256" key="3">
    <source>
        <dbReference type="SAM" id="MobiDB-lite"/>
    </source>
</evidence>
<accession>A0A318RP40</accession>
<dbReference type="AlphaFoldDB" id="A0A318RP40"/>
<dbReference type="InterPro" id="IPR020845">
    <property type="entry name" value="AMP-binding_CS"/>
</dbReference>
<comment type="caution">
    <text evidence="6">The sequence shown here is derived from an EMBL/GenBank/DDBJ whole genome shotgun (WGS) entry which is preliminary data.</text>
</comment>
<keyword evidence="7" id="KW-1185">Reference proteome</keyword>
<dbReference type="PROSITE" id="PS00455">
    <property type="entry name" value="AMP_BINDING"/>
    <property type="match status" value="1"/>
</dbReference>
<dbReference type="Pfam" id="PF00501">
    <property type="entry name" value="AMP-binding"/>
    <property type="match status" value="1"/>
</dbReference>
<comment type="similarity">
    <text evidence="1">Belongs to the ATP-dependent AMP-binding enzyme family.</text>
</comment>
<dbReference type="PANTHER" id="PTHR43767">
    <property type="entry name" value="LONG-CHAIN-FATTY-ACID--COA LIGASE"/>
    <property type="match status" value="1"/>
</dbReference>
<dbReference type="GO" id="GO:0016878">
    <property type="term" value="F:acid-thiol ligase activity"/>
    <property type="evidence" value="ECO:0007669"/>
    <property type="project" value="UniProtKB-ARBA"/>
</dbReference>
<organism evidence="6 7">
    <name type="scientific">Williamsia limnetica</name>
    <dbReference type="NCBI Taxonomy" id="882452"/>
    <lineage>
        <taxon>Bacteria</taxon>
        <taxon>Bacillati</taxon>
        <taxon>Actinomycetota</taxon>
        <taxon>Actinomycetes</taxon>
        <taxon>Mycobacteriales</taxon>
        <taxon>Nocardiaceae</taxon>
        <taxon>Williamsia</taxon>
    </lineage>
</organism>
<dbReference type="SUPFAM" id="SSF56801">
    <property type="entry name" value="Acetyl-CoA synthetase-like"/>
    <property type="match status" value="1"/>
</dbReference>
<dbReference type="NCBIfam" id="NF004837">
    <property type="entry name" value="PRK06187.1"/>
    <property type="match status" value="1"/>
</dbReference>
<dbReference type="InterPro" id="IPR050237">
    <property type="entry name" value="ATP-dep_AMP-bd_enzyme"/>
</dbReference>
<gene>
    <name evidence="6" type="ORF">DFR67_108266</name>
</gene>
<dbReference type="FunFam" id="3.30.300.30:FF:000008">
    <property type="entry name" value="2,3-dihydroxybenzoate-AMP ligase"/>
    <property type="match status" value="1"/>
</dbReference>
<evidence type="ECO:0000313" key="6">
    <source>
        <dbReference type="EMBL" id="PYE16513.1"/>
    </source>
</evidence>
<dbReference type="InterPro" id="IPR042099">
    <property type="entry name" value="ANL_N_sf"/>
</dbReference>
<reference evidence="6 7" key="1">
    <citation type="submission" date="2018-06" db="EMBL/GenBank/DDBJ databases">
        <title>Genomic Encyclopedia of Type Strains, Phase IV (KMG-IV): sequencing the most valuable type-strain genomes for metagenomic binning, comparative biology and taxonomic classification.</title>
        <authorList>
            <person name="Goeker M."/>
        </authorList>
    </citation>
    <scope>NUCLEOTIDE SEQUENCE [LARGE SCALE GENOMIC DNA]</scope>
    <source>
        <strain evidence="6 7">DSM 45521</strain>
    </source>
</reference>
<evidence type="ECO:0000259" key="5">
    <source>
        <dbReference type="Pfam" id="PF13193"/>
    </source>
</evidence>
<dbReference type="EMBL" id="QJSP01000008">
    <property type="protein sequence ID" value="PYE16513.1"/>
    <property type="molecule type" value="Genomic_DNA"/>
</dbReference>
<feature type="compositionally biased region" description="Basic and acidic residues" evidence="3">
    <location>
        <begin position="13"/>
        <end position="25"/>
    </location>
</feature>
<feature type="domain" description="AMP-dependent synthetase/ligase" evidence="4">
    <location>
        <begin position="8"/>
        <end position="374"/>
    </location>
</feature>
<keyword evidence="2" id="KW-0436">Ligase</keyword>
<dbReference type="InterPro" id="IPR025110">
    <property type="entry name" value="AMP-bd_C"/>
</dbReference>
<dbReference type="Pfam" id="PF13193">
    <property type="entry name" value="AMP-binding_C"/>
    <property type="match status" value="1"/>
</dbReference>
<evidence type="ECO:0000256" key="1">
    <source>
        <dbReference type="ARBA" id="ARBA00006432"/>
    </source>
</evidence>
<sequence>MTLSDQVARHARRTPDATAIRHDDTGTSYRDLDQQAGRLARVFGERGIGAGDRVAVLAHNHPVIVVTLLACTRIGAIAVPLNFRCVAAEIEYMLSDCGAVFLIVDAECTSVAAAALPGAGGIRGGLVVGGARATSLPQFDNYAVTLAATADVAHESPVDERSPALIMYTSGTTGRPKGAVLSHLNLFVQVTSRIAHSGTPTTCRVWLAATPLFHIGGISAVLHSVYLGGTLVIGGSREFDPAAIVDMFEREKVSSCFLVPQQWQAVCAVPGIAERDLSALTAIAWGGAPASTTLLRTLIDTFPGAELSTSFGQTECSPVTTVLRGADATRKIGSIGTPLLNVEVRVVDADMNDVPQGMVGEIVYRGPTVMSGYWNNPEENAAAFRGGWFHSGDLVREDEDGYLFLVDRLKDMIISGGENIYCAEVENTIAAHPAVAEVAVIGLPDSRWGEVPHAVIVTRPDAVAPSDADIEQWCRAHLAAYKCPRNITLTSELPRNAGGKVIKAELRERVQSDNK</sequence>
<dbReference type="Gene3D" id="3.40.50.12780">
    <property type="entry name" value="N-terminal domain of ligase-like"/>
    <property type="match status" value="1"/>
</dbReference>